<dbReference type="Gene3D" id="3.30.420.40">
    <property type="match status" value="2"/>
</dbReference>
<feature type="site" description="Important for activity" evidence="8">
    <location>
        <position position="8"/>
    </location>
</feature>
<keyword evidence="2 8" id="KW-0859">Xylose metabolism</keyword>
<evidence type="ECO:0000259" key="11">
    <source>
        <dbReference type="Pfam" id="PF00370"/>
    </source>
</evidence>
<dbReference type="Pfam" id="PF02782">
    <property type="entry name" value="FGGY_C"/>
    <property type="match status" value="1"/>
</dbReference>
<feature type="active site" description="Proton acceptor" evidence="8">
    <location>
        <position position="240"/>
    </location>
</feature>
<dbReference type="GO" id="GO:0004856">
    <property type="term" value="F:D-xylulokinase activity"/>
    <property type="evidence" value="ECO:0007669"/>
    <property type="project" value="UniProtKB-EC"/>
</dbReference>
<reference evidence="13 14" key="1">
    <citation type="submission" date="2024-09" db="EMBL/GenBank/DDBJ databases">
        <authorList>
            <person name="Sun Q."/>
            <person name="Mori K."/>
        </authorList>
    </citation>
    <scope>NUCLEOTIDE SEQUENCE [LARGE SCALE GENOMIC DNA]</scope>
    <source>
        <strain evidence="13 14">CCM 4839</strain>
    </source>
</reference>
<keyword evidence="4 8" id="KW-0547">Nucleotide-binding</keyword>
<feature type="domain" description="Carbohydrate kinase FGGY N-terminal" evidence="11">
    <location>
        <begin position="4"/>
        <end position="247"/>
    </location>
</feature>
<keyword evidence="7 8" id="KW-0119">Carbohydrate metabolism</keyword>
<comment type="caution">
    <text evidence="13">The sequence shown here is derived from an EMBL/GenBank/DDBJ whole genome shotgun (WGS) entry which is preliminary data.</text>
</comment>
<keyword evidence="5 8" id="KW-0418">Kinase</keyword>
<comment type="similarity">
    <text evidence="1 8 9">Belongs to the FGGY kinase family.</text>
</comment>
<comment type="catalytic activity">
    <reaction evidence="8 10">
        <text>D-xylulose + ATP = D-xylulose 5-phosphate + ADP + H(+)</text>
        <dbReference type="Rhea" id="RHEA:10964"/>
        <dbReference type="ChEBI" id="CHEBI:15378"/>
        <dbReference type="ChEBI" id="CHEBI:17140"/>
        <dbReference type="ChEBI" id="CHEBI:30616"/>
        <dbReference type="ChEBI" id="CHEBI:57737"/>
        <dbReference type="ChEBI" id="CHEBI:456216"/>
        <dbReference type="EC" id="2.7.1.17"/>
    </reaction>
</comment>
<dbReference type="EMBL" id="JBHLVF010000011">
    <property type="protein sequence ID" value="MFC0391480.1"/>
    <property type="molecule type" value="Genomic_DNA"/>
</dbReference>
<dbReference type="PANTHER" id="PTHR43095">
    <property type="entry name" value="SUGAR KINASE"/>
    <property type="match status" value="1"/>
</dbReference>
<evidence type="ECO:0000256" key="10">
    <source>
        <dbReference type="RuleBase" id="RU364073"/>
    </source>
</evidence>
<evidence type="ECO:0000256" key="2">
    <source>
        <dbReference type="ARBA" id="ARBA00022629"/>
    </source>
</evidence>
<feature type="binding site" evidence="8">
    <location>
        <begin position="81"/>
        <end position="82"/>
    </location>
    <ligand>
        <name>substrate</name>
    </ligand>
</feature>
<sequence>MSLLMGIDLGTSSVKSMIMDSSGNVLGFSQKEYDIDIPVSGYAEQNPAEWWDLVKETSAQAMEQAGTEGGTLAGIGFSGQMHGLVALDKEGQVLRPAIIWCDQRSIPQKSVVESTFTKEQLGGMIQNPVSTGFLLLSLMWIKENEPDIYSKIERVMLPKDYIRYRLTGELGTDTTDASSTSAYDSAALQWSEPLIAAFGLERTMFPVVGSPWEIAGHVTLQAASETGFKAGTPVVYGGADQAMQAIGNGIIEPGDVSCTIGTGGQLLAPMDLPIYDKQLRTHTYVHAAPKRWYLLGATMSAGLSLRWLASQVLKNSDYKALDQKALEIPAGSEGLVYLPYLTGERTPHMDPHSRGMFFGLQLGHQDAHFVRAVLEGVCYSLRDGVEIFRSLGVGMRRIIISGGGAKSRLWSQILADVLNRDVYRSQAVEQACTGAAMMAGVGAKIYGSVEEACKAVVKLHADPVRPNPDNHAVYERQYAIYTKLYATNRELLRELDLHGNGVAQ</sequence>
<dbReference type="EC" id="2.7.1.17" evidence="8 10"/>
<dbReference type="InterPro" id="IPR050406">
    <property type="entry name" value="FGGY_Carb_Kinase"/>
</dbReference>
<dbReference type="InterPro" id="IPR018485">
    <property type="entry name" value="FGGY_C"/>
</dbReference>
<evidence type="ECO:0000256" key="1">
    <source>
        <dbReference type="ARBA" id="ARBA00009156"/>
    </source>
</evidence>
<evidence type="ECO:0000313" key="13">
    <source>
        <dbReference type="EMBL" id="MFC0391480.1"/>
    </source>
</evidence>
<dbReference type="PROSITE" id="PS00445">
    <property type="entry name" value="FGGY_KINASES_2"/>
    <property type="match status" value="1"/>
</dbReference>
<dbReference type="Proteomes" id="UP001589818">
    <property type="component" value="Unassembled WGS sequence"/>
</dbReference>
<dbReference type="NCBIfam" id="TIGR01312">
    <property type="entry name" value="XylB"/>
    <property type="match status" value="1"/>
</dbReference>
<dbReference type="PANTHER" id="PTHR43095:SF5">
    <property type="entry name" value="XYLULOSE KINASE"/>
    <property type="match status" value="1"/>
</dbReference>
<gene>
    <name evidence="8 10 13" type="primary">xylB</name>
    <name evidence="13" type="ORF">ACFFJ8_08845</name>
</gene>
<dbReference type="InterPro" id="IPR000577">
    <property type="entry name" value="Carb_kinase_FGGY"/>
</dbReference>
<evidence type="ECO:0000313" key="14">
    <source>
        <dbReference type="Proteomes" id="UP001589818"/>
    </source>
</evidence>
<dbReference type="Pfam" id="PF00370">
    <property type="entry name" value="FGGY_N"/>
    <property type="match status" value="1"/>
</dbReference>
<dbReference type="InterPro" id="IPR018483">
    <property type="entry name" value="Carb_kinase_FGGY_CS"/>
</dbReference>
<dbReference type="InterPro" id="IPR018484">
    <property type="entry name" value="FGGY_N"/>
</dbReference>
<evidence type="ECO:0000256" key="6">
    <source>
        <dbReference type="ARBA" id="ARBA00022840"/>
    </source>
</evidence>
<dbReference type="InterPro" id="IPR006000">
    <property type="entry name" value="Xylulokinase"/>
</dbReference>
<organism evidence="13 14">
    <name type="scientific">Paenibacillus mendelii</name>
    <dbReference type="NCBI Taxonomy" id="206163"/>
    <lineage>
        <taxon>Bacteria</taxon>
        <taxon>Bacillati</taxon>
        <taxon>Bacillota</taxon>
        <taxon>Bacilli</taxon>
        <taxon>Bacillales</taxon>
        <taxon>Paenibacillaceae</taxon>
        <taxon>Paenibacillus</taxon>
    </lineage>
</organism>
<dbReference type="RefSeq" id="WP_204819859.1">
    <property type="nucleotide sequence ID" value="NZ_JANHOF010000006.1"/>
</dbReference>
<evidence type="ECO:0000256" key="8">
    <source>
        <dbReference type="HAMAP-Rule" id="MF_02220"/>
    </source>
</evidence>
<evidence type="ECO:0000256" key="5">
    <source>
        <dbReference type="ARBA" id="ARBA00022777"/>
    </source>
</evidence>
<keyword evidence="14" id="KW-1185">Reference proteome</keyword>
<feature type="domain" description="Carbohydrate kinase FGGY C-terminal" evidence="12">
    <location>
        <begin position="257"/>
        <end position="442"/>
    </location>
</feature>
<accession>A0ABV6J9D3</accession>
<evidence type="ECO:0000256" key="3">
    <source>
        <dbReference type="ARBA" id="ARBA00022679"/>
    </source>
</evidence>
<dbReference type="PIRSF" id="PIRSF000538">
    <property type="entry name" value="GlpK"/>
    <property type="match status" value="1"/>
</dbReference>
<evidence type="ECO:0000256" key="9">
    <source>
        <dbReference type="RuleBase" id="RU003733"/>
    </source>
</evidence>
<proteinExistence type="inferred from homology"/>
<dbReference type="SUPFAM" id="SSF53067">
    <property type="entry name" value="Actin-like ATPase domain"/>
    <property type="match status" value="2"/>
</dbReference>
<dbReference type="CDD" id="cd07808">
    <property type="entry name" value="ASKHA_NBD_FGGY_EcXK-like"/>
    <property type="match status" value="1"/>
</dbReference>
<evidence type="ECO:0000256" key="4">
    <source>
        <dbReference type="ARBA" id="ARBA00022741"/>
    </source>
</evidence>
<keyword evidence="3 8" id="KW-0808">Transferase</keyword>
<dbReference type="HAMAP" id="MF_02220">
    <property type="entry name" value="XylB"/>
    <property type="match status" value="1"/>
</dbReference>
<evidence type="ECO:0000256" key="7">
    <source>
        <dbReference type="ARBA" id="ARBA00023277"/>
    </source>
</evidence>
<comment type="function">
    <text evidence="8">Catalyzes the phosphorylation of D-xylulose to D-xylulose 5-phosphate.</text>
</comment>
<name>A0ABV6J9D3_9BACL</name>
<protein>
    <recommendedName>
        <fullName evidence="8 10">Xylulose kinase</fullName>
        <shortName evidence="8 10">Xylulokinase</shortName>
        <ecNumber evidence="8 10">2.7.1.17</ecNumber>
    </recommendedName>
</protein>
<dbReference type="InterPro" id="IPR043129">
    <property type="entry name" value="ATPase_NBD"/>
</dbReference>
<evidence type="ECO:0000259" key="12">
    <source>
        <dbReference type="Pfam" id="PF02782"/>
    </source>
</evidence>
<keyword evidence="6 8" id="KW-0067">ATP-binding</keyword>